<dbReference type="PANTHER" id="PTHR30126">
    <property type="entry name" value="HTH-TYPE TRANSCRIPTIONAL REGULATOR"/>
    <property type="match status" value="1"/>
</dbReference>
<dbReference type="GO" id="GO:0000976">
    <property type="term" value="F:transcription cis-regulatory region binding"/>
    <property type="evidence" value="ECO:0007669"/>
    <property type="project" value="TreeGrafter"/>
</dbReference>
<dbReference type="InterPro" id="IPR000847">
    <property type="entry name" value="LysR_HTH_N"/>
</dbReference>
<gene>
    <name evidence="8" type="primary">rbcR</name>
    <name evidence="8" type="ORF">SlomM_112</name>
</gene>
<organism evidence="8">
    <name type="scientific">Scytosiphon promiscuus</name>
    <dbReference type="NCBI Taxonomy" id="1403536"/>
    <lineage>
        <taxon>Eukaryota</taxon>
        <taxon>Sar</taxon>
        <taxon>Stramenopiles</taxon>
        <taxon>Ochrophyta</taxon>
        <taxon>PX clade</taxon>
        <taxon>Phaeophyceae</taxon>
        <taxon>Ectocarpales</taxon>
        <taxon>Scytosiphonaceae</taxon>
        <taxon>Scytosiphon</taxon>
    </lineage>
</organism>
<evidence type="ECO:0000256" key="5">
    <source>
        <dbReference type="ARBA" id="ARBA00023125"/>
    </source>
</evidence>
<dbReference type="PROSITE" id="PS50931">
    <property type="entry name" value="HTH_LYSR"/>
    <property type="match status" value="1"/>
</dbReference>
<proteinExistence type="inferred from homology"/>
<dbReference type="SUPFAM" id="SSF53850">
    <property type="entry name" value="Periplasmic binding protein-like II"/>
    <property type="match status" value="1"/>
</dbReference>
<dbReference type="Pfam" id="PF03466">
    <property type="entry name" value="LysR_substrate"/>
    <property type="match status" value="1"/>
</dbReference>
<dbReference type="GO" id="GO:0003700">
    <property type="term" value="F:DNA-binding transcription factor activity"/>
    <property type="evidence" value="ECO:0007669"/>
    <property type="project" value="InterPro"/>
</dbReference>
<dbReference type="Gene3D" id="1.10.10.10">
    <property type="entry name" value="Winged helix-like DNA-binding domain superfamily/Winged helix DNA-binding domain"/>
    <property type="match status" value="1"/>
</dbReference>
<dbReference type="Gene3D" id="3.40.190.290">
    <property type="match status" value="1"/>
</dbReference>
<name>A0A6B7IJB9_9PHAE</name>
<dbReference type="SUPFAM" id="SSF46785">
    <property type="entry name" value="Winged helix' DNA-binding domain"/>
    <property type="match status" value="1"/>
</dbReference>
<dbReference type="PRINTS" id="PR00039">
    <property type="entry name" value="HTHLYSR"/>
</dbReference>
<accession>A0A6B7IJB9</accession>
<dbReference type="Pfam" id="PF00126">
    <property type="entry name" value="HTH_1"/>
    <property type="match status" value="1"/>
</dbReference>
<keyword evidence="5" id="KW-0238">DNA-binding</keyword>
<keyword evidence="8" id="KW-0934">Plastid</keyword>
<dbReference type="InterPro" id="IPR036388">
    <property type="entry name" value="WH-like_DNA-bd_sf"/>
</dbReference>
<evidence type="ECO:0000256" key="2">
    <source>
        <dbReference type="ARBA" id="ARBA00009437"/>
    </source>
</evidence>
<dbReference type="EMBL" id="MK107985">
    <property type="protein sequence ID" value="QDM58541.1"/>
    <property type="molecule type" value="Genomic_DNA"/>
</dbReference>
<reference evidence="8" key="1">
    <citation type="journal article" date="2020" name="Sci. Rep.">
        <title>Organelle inheritance and genome architecture variation in isogamous brown algae.</title>
        <authorList>
            <person name="Choi J.W."/>
            <person name="Graf L."/>
            <person name="Peters A.F."/>
            <person name="Cock J.M."/>
            <person name="Nishitsuji K."/>
            <person name="Arimoto A."/>
            <person name="Shoguchi E."/>
            <person name="Nagasato C."/>
            <person name="Choi C.G."/>
            <person name="Yoon H.S."/>
        </authorList>
    </citation>
    <scope>NUCLEOTIDE SEQUENCE</scope>
</reference>
<feature type="domain" description="HTH lysR-type" evidence="7">
    <location>
        <begin position="6"/>
        <end position="63"/>
    </location>
</feature>
<protein>
    <recommendedName>
        <fullName evidence="3">Probable RuBisCO transcriptional regulator</fullName>
    </recommendedName>
</protein>
<dbReference type="AlphaFoldDB" id="A0A6B7IJB9"/>
<evidence type="ECO:0000259" key="7">
    <source>
        <dbReference type="PROSITE" id="PS50931"/>
    </source>
</evidence>
<evidence type="ECO:0000256" key="1">
    <source>
        <dbReference type="ARBA" id="ARBA00003782"/>
    </source>
</evidence>
<dbReference type="InterPro" id="IPR036390">
    <property type="entry name" value="WH_DNA-bd_sf"/>
</dbReference>
<keyword evidence="6" id="KW-0804">Transcription</keyword>
<dbReference type="InterPro" id="IPR005119">
    <property type="entry name" value="LysR_subst-bd"/>
</dbReference>
<keyword evidence="4" id="KW-0805">Transcription regulation</keyword>
<evidence type="ECO:0000313" key="8">
    <source>
        <dbReference type="EMBL" id="QDM58541.1"/>
    </source>
</evidence>
<geneLocation type="plastid" evidence="8"/>
<evidence type="ECO:0000256" key="4">
    <source>
        <dbReference type="ARBA" id="ARBA00023015"/>
    </source>
</evidence>
<comment type="similarity">
    <text evidence="2">Belongs to the LysR transcriptional regulatory family.</text>
</comment>
<comment type="function">
    <text evidence="1">Trans-acting transcriptional regulator of RuBisCO genes (rbcL and rbcS) expression.</text>
</comment>
<sequence length="318" mass="36991">MKNFSFNLEQLKILQTLKNEGNLTTAAKILYLSQPALSLQIKSLEKNLYSKILRRKKKQIYFTPEGELILDYANNILQLCEEVDRAVLYLKKFRRFSLRVGSDKIIGESISLKLIDLFSKRYPYVVVQLKISSTQSISWDIVNGKIDIGIVQDDMVPTNIYSSLSITPYFQDKIVLVFAKTYQQKFPTNISEKNLSNLTFIATKSHLEEREPVDQILKRFSTHEKQLKINLELNSVKSLKRAVEDGLGVSFLSTMLIREELYSKRIHSLHVEGISNYKQFTIILNLKNNESYLCEQFYNYCLFIARSSFYSKFLNLRS</sequence>
<dbReference type="PANTHER" id="PTHR30126:SF39">
    <property type="entry name" value="HTH-TYPE TRANSCRIPTIONAL REGULATOR CYSL"/>
    <property type="match status" value="1"/>
</dbReference>
<evidence type="ECO:0000256" key="6">
    <source>
        <dbReference type="ARBA" id="ARBA00023163"/>
    </source>
</evidence>
<evidence type="ECO:0000256" key="3">
    <source>
        <dbReference type="ARBA" id="ARBA00018907"/>
    </source>
</evidence>